<accession>A0A8T2CGB2</accession>
<dbReference type="AlphaFoldDB" id="A0A8T2CGB2"/>
<proteinExistence type="predicted"/>
<sequence length="101" mass="11440">MFYPFSLLSRSFLLYTQSFIFFSEKHNNQNSPRSSDLIEVPIISHALPLVLFLGATILIQIFKFTHTGHIAFSISFVSVVSTYSDLNLDVLQIIVILICSI</sequence>
<evidence type="ECO:0000256" key="1">
    <source>
        <dbReference type="SAM" id="Phobius"/>
    </source>
</evidence>
<keyword evidence="3" id="KW-1185">Reference proteome</keyword>
<evidence type="ECO:0000313" key="2">
    <source>
        <dbReference type="EMBL" id="KAG7597336.1"/>
    </source>
</evidence>
<reference evidence="2 3" key="1">
    <citation type="submission" date="2020-12" db="EMBL/GenBank/DDBJ databases">
        <title>Concerted genomic and epigenomic changes stabilize Arabidopsis allopolyploids.</title>
        <authorList>
            <person name="Chen Z."/>
        </authorList>
    </citation>
    <scope>NUCLEOTIDE SEQUENCE [LARGE SCALE GENOMIC DNA]</scope>
    <source>
        <strain evidence="2">As9502</strain>
        <tissue evidence="2">Leaf</tissue>
    </source>
</reference>
<organism evidence="2 3">
    <name type="scientific">Arabidopsis suecica</name>
    <name type="common">Swedish thale-cress</name>
    <name type="synonym">Cardaminopsis suecica</name>
    <dbReference type="NCBI Taxonomy" id="45249"/>
    <lineage>
        <taxon>Eukaryota</taxon>
        <taxon>Viridiplantae</taxon>
        <taxon>Streptophyta</taxon>
        <taxon>Embryophyta</taxon>
        <taxon>Tracheophyta</taxon>
        <taxon>Spermatophyta</taxon>
        <taxon>Magnoliopsida</taxon>
        <taxon>eudicotyledons</taxon>
        <taxon>Gunneridae</taxon>
        <taxon>Pentapetalae</taxon>
        <taxon>rosids</taxon>
        <taxon>malvids</taxon>
        <taxon>Brassicales</taxon>
        <taxon>Brassicaceae</taxon>
        <taxon>Camelineae</taxon>
        <taxon>Arabidopsis</taxon>
    </lineage>
</organism>
<keyword evidence="1" id="KW-1133">Transmembrane helix</keyword>
<keyword evidence="1" id="KW-0472">Membrane</keyword>
<dbReference type="EMBL" id="JAEFBJ010000006">
    <property type="protein sequence ID" value="KAG7597336.1"/>
    <property type="molecule type" value="Genomic_DNA"/>
</dbReference>
<evidence type="ECO:0000313" key="3">
    <source>
        <dbReference type="Proteomes" id="UP000694251"/>
    </source>
</evidence>
<dbReference type="EMBL" id="JAEFBJ010000006">
    <property type="protein sequence ID" value="KAG7597335.1"/>
    <property type="molecule type" value="Genomic_DNA"/>
</dbReference>
<protein>
    <submittedName>
        <fullName evidence="2">Uncharacterized protein</fullName>
    </submittedName>
</protein>
<name>A0A8T2CGB2_ARASU</name>
<comment type="caution">
    <text evidence="2">The sequence shown here is derived from an EMBL/GenBank/DDBJ whole genome shotgun (WGS) entry which is preliminary data.</text>
</comment>
<feature type="transmembrane region" description="Helical" evidence="1">
    <location>
        <begin position="42"/>
        <end position="62"/>
    </location>
</feature>
<gene>
    <name evidence="2" type="ORF">ISN44_As06g017150</name>
</gene>
<keyword evidence="1" id="KW-0812">Transmembrane</keyword>
<dbReference type="Proteomes" id="UP000694251">
    <property type="component" value="Chromosome 6"/>
</dbReference>